<organism evidence="2 3">
    <name type="scientific">Haloplanus litoreus</name>
    <dbReference type="NCBI Taxonomy" id="767515"/>
    <lineage>
        <taxon>Archaea</taxon>
        <taxon>Methanobacteriati</taxon>
        <taxon>Methanobacteriota</taxon>
        <taxon>Stenosarchaea group</taxon>
        <taxon>Halobacteria</taxon>
        <taxon>Halobacteriales</taxon>
        <taxon>Haloferacaceae</taxon>
        <taxon>Haloplanus</taxon>
    </lineage>
</organism>
<feature type="compositionally biased region" description="Polar residues" evidence="1">
    <location>
        <begin position="146"/>
        <end position="155"/>
    </location>
</feature>
<evidence type="ECO:0000313" key="2">
    <source>
        <dbReference type="EMBL" id="MFC7253970.1"/>
    </source>
</evidence>
<sequence>MDCPQCGGTLATYALNGREASVCEDCGYVGIPAEHRGAPKRVESWNDALRRYYRAHDADTEPGVELRPPLSRPTDGSDGESWEDALRRFYARRTPENESNEEESTEDESNEEESTEDESNEEESTEDESNEEESTEDESVADETAAPSQSSAGDS</sequence>
<dbReference type="AlphaFoldDB" id="A0ABD5ZUH1"/>
<accession>A0ABD5ZUH1</accession>
<evidence type="ECO:0000313" key="3">
    <source>
        <dbReference type="Proteomes" id="UP001596434"/>
    </source>
</evidence>
<dbReference type="EMBL" id="JBHTAT010000001">
    <property type="protein sequence ID" value="MFC7253970.1"/>
    <property type="molecule type" value="Genomic_DNA"/>
</dbReference>
<dbReference type="GeneID" id="96952264"/>
<comment type="caution">
    <text evidence="2">The sequence shown here is derived from an EMBL/GenBank/DDBJ whole genome shotgun (WGS) entry which is preliminary data.</text>
</comment>
<feature type="compositionally biased region" description="Acidic residues" evidence="1">
    <location>
        <begin position="98"/>
        <end position="141"/>
    </location>
</feature>
<keyword evidence="3" id="KW-1185">Reference proteome</keyword>
<protein>
    <recommendedName>
        <fullName evidence="4">Transcription factor zinc-finger domain-containing protein</fullName>
    </recommendedName>
</protein>
<feature type="region of interest" description="Disordered" evidence="1">
    <location>
        <begin position="55"/>
        <end position="155"/>
    </location>
</feature>
<name>A0ABD5ZUH1_9EURY</name>
<gene>
    <name evidence="2" type="ORF">ACFQKE_01395</name>
</gene>
<dbReference type="RefSeq" id="WP_379702120.1">
    <property type="nucleotide sequence ID" value="NZ_JBHTAT010000001.1"/>
</dbReference>
<evidence type="ECO:0008006" key="4">
    <source>
        <dbReference type="Google" id="ProtNLM"/>
    </source>
</evidence>
<reference evidence="2 3" key="1">
    <citation type="journal article" date="2019" name="Int. J. Syst. Evol. Microbiol.">
        <title>The Global Catalogue of Microorganisms (GCM) 10K type strain sequencing project: providing services to taxonomists for standard genome sequencing and annotation.</title>
        <authorList>
            <consortium name="The Broad Institute Genomics Platform"/>
            <consortium name="The Broad Institute Genome Sequencing Center for Infectious Disease"/>
            <person name="Wu L."/>
            <person name="Ma J."/>
        </authorList>
    </citation>
    <scope>NUCLEOTIDE SEQUENCE [LARGE SCALE GENOMIC DNA]</scope>
    <source>
        <strain evidence="2 3">GX21</strain>
    </source>
</reference>
<evidence type="ECO:0000256" key="1">
    <source>
        <dbReference type="SAM" id="MobiDB-lite"/>
    </source>
</evidence>
<dbReference type="Proteomes" id="UP001596434">
    <property type="component" value="Unassembled WGS sequence"/>
</dbReference>
<proteinExistence type="predicted"/>